<dbReference type="Proteomes" id="UP001321748">
    <property type="component" value="Chromosome"/>
</dbReference>
<dbReference type="RefSeq" id="WP_317643385.1">
    <property type="nucleotide sequence ID" value="NZ_AP026800.1"/>
</dbReference>
<feature type="region of interest" description="Disordered" evidence="1">
    <location>
        <begin position="1"/>
        <end position="71"/>
    </location>
</feature>
<reference evidence="2 3" key="1">
    <citation type="journal article" date="2023" name="Microbiol. Spectr.">
        <title>Symbiosis of Carpenter Bees with Uncharacterized Lactic Acid Bacteria Showing NAD Auxotrophy.</title>
        <authorList>
            <person name="Kawasaki S."/>
            <person name="Ozawa K."/>
            <person name="Mori T."/>
            <person name="Yamamoto A."/>
            <person name="Ito M."/>
            <person name="Ohkuma M."/>
            <person name="Sakamoto M."/>
            <person name="Matsutani M."/>
        </authorList>
    </citation>
    <scope>NUCLEOTIDE SEQUENCE [LARGE SCALE GENOMIC DNA]</scope>
    <source>
        <strain evidence="2 3">KimH</strain>
    </source>
</reference>
<evidence type="ECO:0000313" key="3">
    <source>
        <dbReference type="Proteomes" id="UP001321748"/>
    </source>
</evidence>
<accession>A0ABM8BBT4</accession>
<feature type="compositionally biased region" description="Polar residues" evidence="1">
    <location>
        <begin position="36"/>
        <end position="46"/>
    </location>
</feature>
<keyword evidence="3" id="KW-1185">Reference proteome</keyword>
<evidence type="ECO:0000256" key="1">
    <source>
        <dbReference type="SAM" id="MobiDB-lite"/>
    </source>
</evidence>
<gene>
    <name evidence="2" type="ORF">KIMH_04860</name>
</gene>
<proteinExistence type="predicted"/>
<organism evidence="2 3">
    <name type="scientific">Bombiscardovia apis</name>
    <dbReference type="NCBI Taxonomy" id="2932182"/>
    <lineage>
        <taxon>Bacteria</taxon>
        <taxon>Bacillati</taxon>
        <taxon>Actinomycetota</taxon>
        <taxon>Actinomycetes</taxon>
        <taxon>Bifidobacteriales</taxon>
        <taxon>Bifidobacteriaceae</taxon>
        <taxon>Bombiscardovia</taxon>
    </lineage>
</organism>
<sequence>MSENSNDSALPAGGADGHLSDEEIERALADFEREMQSGQGSASGQELGQGPSEAALDAESTDRLQSTDAAGANGIDPLAAGSFDEELEGLIGNRAKAALIVTRLASAELLSAFCQISDISALCVDAPEGAVALLKNLDGDGPEAAVKDLTTVVSGLSAMLVVNRADKLEAKLWIEGRSGQSFPPPMVFASSADFVEDLLIGTSDVELLKVQGFTLFDSGSLDRAKAMGIIAEHTRFNRGGKPKGGRIE</sequence>
<evidence type="ECO:0000313" key="2">
    <source>
        <dbReference type="EMBL" id="BDR54375.1"/>
    </source>
</evidence>
<protein>
    <submittedName>
        <fullName evidence="2">Uncharacterized protein</fullName>
    </submittedName>
</protein>
<feature type="compositionally biased region" description="Basic and acidic residues" evidence="1">
    <location>
        <begin position="18"/>
        <end position="35"/>
    </location>
</feature>
<name>A0ABM8BBT4_9BIFI</name>
<dbReference type="EMBL" id="AP026800">
    <property type="protein sequence ID" value="BDR54375.1"/>
    <property type="molecule type" value="Genomic_DNA"/>
</dbReference>